<dbReference type="EMBL" id="JAMKPW020000003">
    <property type="protein sequence ID" value="KAK8219805.1"/>
    <property type="molecule type" value="Genomic_DNA"/>
</dbReference>
<sequence length="455" mass="49786">MAYYGGGPPQPPYPQGSYGQPSASPYPPPQGSPYPPPQQGYNRPPPQAPMSGYPPQGYNQPPYPPQGHSPYPPQQAPYGAPSLPQAPYGAPPQGQYPPQQGYGQPPPAPYGAPSPQPGGYGAPPPQYGSGPPAPPSTGYVHGQQAPVDMSREADMLRSAMKGFGTDEKALIAILSRLDPLQINSVKAAFQQRHRRDLLSDIEKETSGYFRDGLAAIVRGPLAQDVHNLHEALAGLGTKETLLNDVLLSRSNADINAIKAHYQHIYHRSLESDVRGDLSMKTERLFTMILSARRAEESSPVVPQQTDADVAELYRATEANKVGADQLTVCSILSSRSDGQIRALSHAYAAKYHRQLADVLRKNFSGHMEDALLFMLQAAEDRAKHDATLLEDAMKGMGTKDVLLVNRVVRLHWDRARLGQAKAAYRHFFRRELAERIRGETRGDYERLMVACTEVA</sequence>
<keyword evidence="2" id="KW-1185">Reference proteome</keyword>
<comment type="caution">
    <text evidence="1">The sequence shown here is derived from an EMBL/GenBank/DDBJ whole genome shotgun (WGS) entry which is preliminary data.</text>
</comment>
<evidence type="ECO:0000313" key="2">
    <source>
        <dbReference type="Proteomes" id="UP001320706"/>
    </source>
</evidence>
<reference evidence="1" key="1">
    <citation type="submission" date="2024-02" db="EMBL/GenBank/DDBJ databases">
        <title>Metagenome Assembled Genome of Zalaria obscura JY119.</title>
        <authorList>
            <person name="Vighnesh L."/>
            <person name="Jagadeeshwari U."/>
            <person name="Venkata Ramana C."/>
            <person name="Sasikala C."/>
        </authorList>
    </citation>
    <scope>NUCLEOTIDE SEQUENCE</scope>
    <source>
        <strain evidence="1">JY119</strain>
    </source>
</reference>
<protein>
    <submittedName>
        <fullName evidence="1">Uncharacterized protein</fullName>
    </submittedName>
</protein>
<dbReference type="Proteomes" id="UP001320706">
    <property type="component" value="Unassembled WGS sequence"/>
</dbReference>
<gene>
    <name evidence="1" type="ORF">M8818_000779</name>
</gene>
<evidence type="ECO:0000313" key="1">
    <source>
        <dbReference type="EMBL" id="KAK8219805.1"/>
    </source>
</evidence>
<proteinExistence type="predicted"/>
<name>A0ACC3SPY9_9PEZI</name>
<organism evidence="1 2">
    <name type="scientific">Zalaria obscura</name>
    <dbReference type="NCBI Taxonomy" id="2024903"/>
    <lineage>
        <taxon>Eukaryota</taxon>
        <taxon>Fungi</taxon>
        <taxon>Dikarya</taxon>
        <taxon>Ascomycota</taxon>
        <taxon>Pezizomycotina</taxon>
        <taxon>Dothideomycetes</taxon>
        <taxon>Dothideomycetidae</taxon>
        <taxon>Dothideales</taxon>
        <taxon>Zalariaceae</taxon>
        <taxon>Zalaria</taxon>
    </lineage>
</organism>
<accession>A0ACC3SPY9</accession>